<dbReference type="EMBL" id="MORL01000030">
    <property type="protein sequence ID" value="OIN56019.1"/>
    <property type="molecule type" value="Genomic_DNA"/>
</dbReference>
<dbReference type="AlphaFoldDB" id="A0A1S2VBG8"/>
<gene>
    <name evidence="1" type="ORF">BLX24_27105</name>
</gene>
<dbReference type="Pfam" id="PF25594">
    <property type="entry name" value="GldB_lipo"/>
    <property type="match status" value="1"/>
</dbReference>
<name>A0A1S2VBG8_9BACT</name>
<evidence type="ECO:0000313" key="1">
    <source>
        <dbReference type="EMBL" id="OIN56019.1"/>
    </source>
</evidence>
<proteinExistence type="predicted"/>
<evidence type="ECO:0000313" key="2">
    <source>
        <dbReference type="Proteomes" id="UP000181790"/>
    </source>
</evidence>
<sequence>MHLRVALWGFFCILLINSCTKREKVTLHRLDQALFSAKSRDSIQAFLNANADVARLYFNTTTPQQPGNDTALVNELYNRINDSTLNVLYRQVQNEFGPAKELREQLATAFTNIHREFPDFRSPRIVTMVTGFMGPDLVITDSLIVIGLDFFAGPKATYRPRGPEFPQYILKRYQKEYIAPAVVFGISDKYNATDRQDQTLLADMVYYGKGYVFTKSVLPGSDGQPLADSLLIGYSDLQLTETYNAQDLVWAHFIDNQLLYQTSPSVKMRYMNERPFTAEIGARCPGAIGRWVGWRIAGRYFDEKQPSLKELMAQTNARQLFEQSGYKGQADEKE</sequence>
<protein>
    <submittedName>
        <fullName evidence="1">Gliding motility protein</fullName>
    </submittedName>
</protein>
<dbReference type="Proteomes" id="UP000181790">
    <property type="component" value="Unassembled WGS sequence"/>
</dbReference>
<comment type="caution">
    <text evidence="1">The sequence shown here is derived from an EMBL/GenBank/DDBJ whole genome shotgun (WGS) entry which is preliminary data.</text>
</comment>
<dbReference type="RefSeq" id="WP_071506374.1">
    <property type="nucleotide sequence ID" value="NZ_MORL01000030.1"/>
</dbReference>
<dbReference type="InterPro" id="IPR019853">
    <property type="entry name" value="GldB-like"/>
</dbReference>
<keyword evidence="2" id="KW-1185">Reference proteome</keyword>
<dbReference type="OrthoDB" id="976022at2"/>
<organism evidence="1 2">
    <name type="scientific">Arsenicibacter rosenii</name>
    <dbReference type="NCBI Taxonomy" id="1750698"/>
    <lineage>
        <taxon>Bacteria</taxon>
        <taxon>Pseudomonadati</taxon>
        <taxon>Bacteroidota</taxon>
        <taxon>Cytophagia</taxon>
        <taxon>Cytophagales</taxon>
        <taxon>Spirosomataceae</taxon>
        <taxon>Arsenicibacter</taxon>
    </lineage>
</organism>
<reference evidence="1 2" key="1">
    <citation type="submission" date="2016-10" db="EMBL/GenBank/DDBJ databases">
        <title>Arsenicibacter rosenii gen. nov., sp. nov., an efficient arsenic-methylating bacterium isolated from an arsenic-contaminated paddy soil.</title>
        <authorList>
            <person name="Huang K."/>
        </authorList>
    </citation>
    <scope>NUCLEOTIDE SEQUENCE [LARGE SCALE GENOMIC DNA]</scope>
    <source>
        <strain evidence="1 2">SM-1</strain>
    </source>
</reference>
<accession>A0A1S2VBG8</accession>